<evidence type="ECO:0000313" key="1">
    <source>
        <dbReference type="EMBL" id="GAL93496.1"/>
    </source>
</evidence>
<name>A0A0A1VW55_MICAE</name>
<reference evidence="2" key="1">
    <citation type="journal article" date="2015" name="Genome">
        <title>Whole Genome Sequence of the Non-Microcystin-Producing Microcystis aeruginosa Strain NIES-44.</title>
        <authorList>
            <person name="Okano K."/>
            <person name="Miyata N."/>
            <person name="Ozaki Y."/>
        </authorList>
    </citation>
    <scope>NUCLEOTIDE SEQUENCE [LARGE SCALE GENOMIC DNA]</scope>
    <source>
        <strain evidence="2">NIES-44</strain>
    </source>
</reference>
<dbReference type="Proteomes" id="UP000030321">
    <property type="component" value="Unassembled WGS sequence"/>
</dbReference>
<evidence type="ECO:0000313" key="2">
    <source>
        <dbReference type="Proteomes" id="UP000030321"/>
    </source>
</evidence>
<comment type="caution">
    <text evidence="1">The sequence shown here is derived from an EMBL/GenBank/DDBJ whole genome shotgun (WGS) entry which is preliminary data.</text>
</comment>
<proteinExistence type="predicted"/>
<organism evidence="1 2">
    <name type="scientific">Microcystis aeruginosa NIES-44</name>
    <dbReference type="NCBI Taxonomy" id="449439"/>
    <lineage>
        <taxon>Bacteria</taxon>
        <taxon>Bacillati</taxon>
        <taxon>Cyanobacteriota</taxon>
        <taxon>Cyanophyceae</taxon>
        <taxon>Oscillatoriophycideae</taxon>
        <taxon>Chroococcales</taxon>
        <taxon>Microcystaceae</taxon>
        <taxon>Microcystis</taxon>
    </lineage>
</organism>
<accession>A0A0A1VW55</accession>
<sequence length="39" mass="4688">MLLNKSKPCWVRLLDFWEIKKYPPLEGSGGKFRDFFPEN</sequence>
<protein>
    <submittedName>
        <fullName evidence="1">Uncharacterized protein</fullName>
    </submittedName>
</protein>
<dbReference type="EMBL" id="BBPA01000039">
    <property type="protein sequence ID" value="GAL93496.1"/>
    <property type="molecule type" value="Genomic_DNA"/>
</dbReference>
<gene>
    <name evidence="1" type="ORF">N44_02183</name>
</gene>
<dbReference type="AlphaFoldDB" id="A0A0A1VW55"/>